<evidence type="ECO:0000313" key="1">
    <source>
        <dbReference type="EMBL" id="WNE95342.1"/>
    </source>
</evidence>
<protein>
    <submittedName>
        <fullName evidence="1">Uncharacterized protein</fullName>
    </submittedName>
</protein>
<dbReference type="EMBL" id="CP117522">
    <property type="protein sequence ID" value="WNE95342.1"/>
    <property type="molecule type" value="Genomic_DNA"/>
</dbReference>
<organism evidence="1 2">
    <name type="scientific">Streptomyces luomodiensis</name>
    <dbReference type="NCBI Taxonomy" id="3026192"/>
    <lineage>
        <taxon>Bacteria</taxon>
        <taxon>Bacillati</taxon>
        <taxon>Actinomycetota</taxon>
        <taxon>Actinomycetes</taxon>
        <taxon>Kitasatosporales</taxon>
        <taxon>Streptomycetaceae</taxon>
        <taxon>Streptomyces</taxon>
    </lineage>
</organism>
<gene>
    <name evidence="1" type="ORF">PS467_08245</name>
</gene>
<dbReference type="RefSeq" id="WP_268970889.1">
    <property type="nucleotide sequence ID" value="NZ_CP117522.1"/>
</dbReference>
<keyword evidence="2" id="KW-1185">Reference proteome</keyword>
<reference evidence="1 2" key="1">
    <citation type="submission" date="2023-02" db="EMBL/GenBank/DDBJ databases">
        <title>Streptomyces sp. SCA4-21 with antifungal activity against Fusarium oxysporum f. sp. cubense, Streptomyces sp. SCA2-17 with antifungal activity against Fusarium oxysporum f. sp. cubense.</title>
        <authorList>
            <person name="Qi D."/>
        </authorList>
    </citation>
    <scope>NUCLEOTIDE SEQUENCE [LARGE SCALE GENOMIC DNA]</scope>
    <source>
        <strain evidence="1 2">SCA4-21</strain>
    </source>
</reference>
<accession>A0ABY9US08</accession>
<dbReference type="Proteomes" id="UP001305606">
    <property type="component" value="Chromosome"/>
</dbReference>
<evidence type="ECO:0000313" key="2">
    <source>
        <dbReference type="Proteomes" id="UP001305606"/>
    </source>
</evidence>
<name>A0ABY9US08_9ACTN</name>
<proteinExistence type="predicted"/>
<sequence>MQKRRSAGPGTIVVKFTGSTETRAVAAAPAEATGRGRKSGPGTIVVKFTGNA</sequence>